<dbReference type="Gene3D" id="3.40.50.720">
    <property type="entry name" value="NAD(P)-binding Rossmann-like Domain"/>
    <property type="match status" value="1"/>
</dbReference>
<dbReference type="RefSeq" id="WP_347437247.1">
    <property type="nucleotide sequence ID" value="NZ_CP089291.1"/>
</dbReference>
<evidence type="ECO:0000259" key="3">
    <source>
        <dbReference type="Pfam" id="PF04321"/>
    </source>
</evidence>
<dbReference type="EMBL" id="CP089291">
    <property type="protein sequence ID" value="UOF90549.1"/>
    <property type="molecule type" value="Genomic_DNA"/>
</dbReference>
<protein>
    <recommendedName>
        <fullName evidence="2">dTDP-4-dehydrorhamnose reductase</fullName>
        <ecNumber evidence="2">1.1.1.133</ecNumber>
    </recommendedName>
</protein>
<name>A0ABY4CJP4_9BACL</name>
<keyword evidence="2" id="KW-0521">NADP</keyword>
<evidence type="ECO:0000313" key="5">
    <source>
        <dbReference type="Proteomes" id="UP000830167"/>
    </source>
</evidence>
<dbReference type="EC" id="1.1.1.133" evidence="2"/>
<evidence type="ECO:0000256" key="1">
    <source>
        <dbReference type="ARBA" id="ARBA00010944"/>
    </source>
</evidence>
<dbReference type="PANTHER" id="PTHR10491:SF4">
    <property type="entry name" value="METHIONINE ADENOSYLTRANSFERASE 2 SUBUNIT BETA"/>
    <property type="match status" value="1"/>
</dbReference>
<dbReference type="InterPro" id="IPR036291">
    <property type="entry name" value="NAD(P)-bd_dom_sf"/>
</dbReference>
<keyword evidence="5" id="KW-1185">Reference proteome</keyword>
<dbReference type="Proteomes" id="UP000830167">
    <property type="component" value="Chromosome"/>
</dbReference>
<comment type="function">
    <text evidence="2">Catalyzes the reduction of dTDP-6-deoxy-L-lyxo-4-hexulose to yield dTDP-L-rhamnose.</text>
</comment>
<dbReference type="SUPFAM" id="SSF51735">
    <property type="entry name" value="NAD(P)-binding Rossmann-fold domains"/>
    <property type="match status" value="1"/>
</dbReference>
<comment type="similarity">
    <text evidence="1 2">Belongs to the dTDP-4-dehydrorhamnose reductase family.</text>
</comment>
<dbReference type="Pfam" id="PF04321">
    <property type="entry name" value="RmlD_sub_bind"/>
    <property type="match status" value="1"/>
</dbReference>
<reference evidence="4" key="1">
    <citation type="submission" date="2021-12" db="EMBL/GenBank/DDBJ databases">
        <title>Alicyclobacillaceae gen. nov., sp. nov., isolated from chalcocite enrichment system.</title>
        <authorList>
            <person name="Jiang Z."/>
        </authorList>
    </citation>
    <scope>NUCLEOTIDE SEQUENCE</scope>
    <source>
        <strain evidence="4">MYW30-H2</strain>
    </source>
</reference>
<dbReference type="CDD" id="cd05254">
    <property type="entry name" value="dTDP_HR_like_SDR_e"/>
    <property type="match status" value="1"/>
</dbReference>
<organism evidence="4 5">
    <name type="scientific">Fodinisporobacter ferrooxydans</name>
    <dbReference type="NCBI Taxonomy" id="2901836"/>
    <lineage>
        <taxon>Bacteria</taxon>
        <taxon>Bacillati</taxon>
        <taxon>Bacillota</taxon>
        <taxon>Bacilli</taxon>
        <taxon>Bacillales</taxon>
        <taxon>Alicyclobacillaceae</taxon>
        <taxon>Fodinisporobacter</taxon>
    </lineage>
</organism>
<accession>A0ABY4CJP4</accession>
<comment type="pathway">
    <text evidence="2">Carbohydrate biosynthesis; dTDP-L-rhamnose biosynthesis.</text>
</comment>
<gene>
    <name evidence="4" type="ORF">LSG31_22275</name>
</gene>
<dbReference type="InterPro" id="IPR005913">
    <property type="entry name" value="dTDP_dehydrorham_reduct"/>
</dbReference>
<dbReference type="PANTHER" id="PTHR10491">
    <property type="entry name" value="DTDP-4-DEHYDRORHAMNOSE REDUCTASE"/>
    <property type="match status" value="1"/>
</dbReference>
<sequence length="286" mass="32331">MRILVFGGGGMAGHVIRQYLAQQTEYEVWSTIRGQSTEHHLVALDVTDEVSVISVLKMLRPVVVINAVGLLNQYAEQNRTKAIYVNGLFPHILAQYGKHLGYRLIHISTDCVFSGNRGNYTEQDIADGTTVYAKTKWLGEIDDQQNLTIRTSIIGPELKLGGIGLFHWFMQQTGEIRGYRQVFWNGVTTLELAKAIEWALNHPIAGLAHLAAPEKLSKYALLNHLKDVFAIDDVFIHPFDGIQSDKSLVNTRQDFSYQVSPYTEMLADLKVWMKLQRSGSYPYKYV</sequence>
<proteinExistence type="inferred from homology"/>
<evidence type="ECO:0000313" key="4">
    <source>
        <dbReference type="EMBL" id="UOF90549.1"/>
    </source>
</evidence>
<keyword evidence="2" id="KW-0560">Oxidoreductase</keyword>
<feature type="domain" description="RmlD-like substrate binding" evidence="3">
    <location>
        <begin position="1"/>
        <end position="158"/>
    </location>
</feature>
<dbReference type="InterPro" id="IPR029903">
    <property type="entry name" value="RmlD-like-bd"/>
</dbReference>
<evidence type="ECO:0000256" key="2">
    <source>
        <dbReference type="RuleBase" id="RU364082"/>
    </source>
</evidence>